<feature type="transmembrane region" description="Helical" evidence="1">
    <location>
        <begin position="83"/>
        <end position="104"/>
    </location>
</feature>
<organism evidence="2 5">
    <name type="scientific">Yersinia pekkanenii</name>
    <dbReference type="NCBI Taxonomy" id="1288385"/>
    <lineage>
        <taxon>Bacteria</taxon>
        <taxon>Pseudomonadati</taxon>
        <taxon>Pseudomonadota</taxon>
        <taxon>Gammaproteobacteria</taxon>
        <taxon>Enterobacterales</taxon>
        <taxon>Yersiniaceae</taxon>
        <taxon>Yersinia</taxon>
    </lineage>
</organism>
<dbReference type="EMBL" id="CQAZ01000042">
    <property type="protein sequence ID" value="CNI35219.1"/>
    <property type="molecule type" value="Genomic_DNA"/>
</dbReference>
<evidence type="ECO:0000313" key="3">
    <source>
        <dbReference type="EMBL" id="CRY68303.1"/>
    </source>
</evidence>
<keyword evidence="1" id="KW-1133">Transmembrane helix</keyword>
<sequence length="457" mass="52232">MLQTLFVLLLTILLLIVLTQLSIGVKELILIQDTRTRLTSFFLTLISVYTAILFSHLIYLYITVFPNKSGQYNIYNQQPISRYIYQGTLCIQITIAGIMVYLWAGILTQNSFMLHHDFGYKKDNIVTFTLSDELLNLSSINSLQNELKNIVNIEPIALSSWQPFDMSRTNTSIFHLNQQEKDKLVTVNTLNANKYFPETWGVKVLAGHENRLTPSDDNKVIHAIATQSFMALMGQSSYDETLNSIFYINDNESEPKVRILKIINDFYLADINKNITPLLIFIENKSQRYAAIKLQHRQDLGEVKKILERYPVNPMQIQTVNHLHQEYFNTNKLMQKTANLVAGLSISLILISTIIISISETKRIGKTLKIMESIGGSIYTHIVFFIQQNIAPIILAAIIAFSIGFFLLHRWLVQYHAVDNLSYVNATATLFIFIISIVVIMTITLILNSNLINTKKK</sequence>
<reference evidence="2" key="2">
    <citation type="submission" date="2015-03" db="EMBL/GenBank/DDBJ databases">
        <authorList>
            <person name="Murphy D."/>
        </authorList>
    </citation>
    <scope>NUCLEOTIDE SEQUENCE [LARGE SCALE GENOMIC DNA]</scope>
    <source>
        <strain evidence="2">A125KOH2</strain>
    </source>
</reference>
<feature type="transmembrane region" description="Helical" evidence="1">
    <location>
        <begin position="40"/>
        <end position="62"/>
    </location>
</feature>
<reference evidence="5" key="1">
    <citation type="submission" date="2015-03" db="EMBL/GenBank/DDBJ databases">
        <authorList>
            <consortium name="Pathogen Informatics"/>
        </authorList>
    </citation>
    <scope>NUCLEOTIDE SEQUENCE [LARGE SCALE GENOMIC DNA]</scope>
    <source>
        <strain evidence="5">A125KOH2</strain>
    </source>
</reference>
<name>A0A0T9QYH7_9GAMM</name>
<feature type="transmembrane region" description="Helical" evidence="1">
    <location>
        <begin position="378"/>
        <end position="408"/>
    </location>
</feature>
<dbReference type="EMBL" id="CWJL01000019">
    <property type="protein sequence ID" value="CRY68303.1"/>
    <property type="molecule type" value="Genomic_DNA"/>
</dbReference>
<reference evidence="3 4" key="3">
    <citation type="submission" date="2015-03" db="EMBL/GenBank/DDBJ databases">
        <authorList>
            <consortium name="Pathogen Informatics"/>
            <person name="Murphy D."/>
        </authorList>
    </citation>
    <scope>NUCLEOTIDE SEQUENCE [LARGE SCALE GENOMIC DNA]</scope>
    <source>
        <strain evidence="4">type strain: CIP110230</strain>
        <strain evidence="3">Type strain: CIP110230</strain>
    </source>
</reference>
<proteinExistence type="predicted"/>
<keyword evidence="4" id="KW-1185">Reference proteome</keyword>
<dbReference type="Proteomes" id="UP000045840">
    <property type="component" value="Unassembled WGS sequence"/>
</dbReference>
<evidence type="ECO:0000313" key="2">
    <source>
        <dbReference type="EMBL" id="CNI35219.1"/>
    </source>
</evidence>
<dbReference type="AlphaFoldDB" id="A0A0T9QYH7"/>
<feature type="transmembrane region" description="Helical" evidence="1">
    <location>
        <begin position="428"/>
        <end position="447"/>
    </location>
</feature>
<keyword evidence="1" id="KW-0812">Transmembrane</keyword>
<evidence type="ECO:0000313" key="4">
    <source>
        <dbReference type="Proteomes" id="UP000044625"/>
    </source>
</evidence>
<feature type="transmembrane region" description="Helical" evidence="1">
    <location>
        <begin position="340"/>
        <end position="358"/>
    </location>
</feature>
<dbReference type="Proteomes" id="UP000044625">
    <property type="component" value="Unassembled WGS sequence"/>
</dbReference>
<protein>
    <submittedName>
        <fullName evidence="2">Membrane protein</fullName>
    </submittedName>
</protein>
<accession>A0A0T9QYH7</accession>
<dbReference type="STRING" id="1288385.ERS137968_03405"/>
<evidence type="ECO:0000313" key="5">
    <source>
        <dbReference type="Proteomes" id="UP000045840"/>
    </source>
</evidence>
<gene>
    <name evidence="2" type="ORF">ERS008529_03773</name>
    <name evidence="3" type="ORF">ERS137968_03405</name>
</gene>
<evidence type="ECO:0000256" key="1">
    <source>
        <dbReference type="SAM" id="Phobius"/>
    </source>
</evidence>
<keyword evidence="1" id="KW-0472">Membrane</keyword>